<dbReference type="SUPFAM" id="SSF53067">
    <property type="entry name" value="Actin-like ATPase domain"/>
    <property type="match status" value="2"/>
</dbReference>
<dbReference type="OrthoDB" id="8701357at2"/>
<keyword evidence="2" id="KW-0418">Kinase</keyword>
<name>A0A562VEQ4_9ACTN</name>
<dbReference type="Pfam" id="PF01869">
    <property type="entry name" value="BcrAD_BadFG"/>
    <property type="match status" value="1"/>
</dbReference>
<dbReference type="RefSeq" id="WP_158645547.1">
    <property type="nucleotide sequence ID" value="NZ_BAABIJ010000001.1"/>
</dbReference>
<dbReference type="GO" id="GO:0016301">
    <property type="term" value="F:kinase activity"/>
    <property type="evidence" value="ECO:0007669"/>
    <property type="project" value="UniProtKB-KW"/>
</dbReference>
<evidence type="ECO:0000313" key="2">
    <source>
        <dbReference type="EMBL" id="TWJ16314.1"/>
    </source>
</evidence>
<comment type="caution">
    <text evidence="2">The sequence shown here is derived from an EMBL/GenBank/DDBJ whole genome shotgun (WGS) entry which is preliminary data.</text>
</comment>
<dbReference type="Proteomes" id="UP000321617">
    <property type="component" value="Unassembled WGS sequence"/>
</dbReference>
<dbReference type="InterPro" id="IPR002731">
    <property type="entry name" value="ATPase_BadF"/>
</dbReference>
<proteinExistence type="predicted"/>
<protein>
    <submittedName>
        <fullName evidence="2">N-acetylglucosamine kinase-like BadF-type ATPase</fullName>
    </submittedName>
</protein>
<evidence type="ECO:0000259" key="1">
    <source>
        <dbReference type="Pfam" id="PF01869"/>
    </source>
</evidence>
<dbReference type="PANTHER" id="PTHR43190">
    <property type="entry name" value="N-ACETYL-D-GLUCOSAMINE KINASE"/>
    <property type="match status" value="1"/>
</dbReference>
<dbReference type="EMBL" id="VLLL01000005">
    <property type="protein sequence ID" value="TWJ16314.1"/>
    <property type="molecule type" value="Genomic_DNA"/>
</dbReference>
<dbReference type="InterPro" id="IPR052519">
    <property type="entry name" value="Euk-type_GlcNAc_Kinase"/>
</dbReference>
<dbReference type="Gene3D" id="3.30.420.40">
    <property type="match status" value="2"/>
</dbReference>
<keyword evidence="2" id="KW-0808">Transferase</keyword>
<organism evidence="2 3">
    <name type="scientific">Stackebrandtia albiflava</name>
    <dbReference type="NCBI Taxonomy" id="406432"/>
    <lineage>
        <taxon>Bacteria</taxon>
        <taxon>Bacillati</taxon>
        <taxon>Actinomycetota</taxon>
        <taxon>Actinomycetes</taxon>
        <taxon>Glycomycetales</taxon>
        <taxon>Glycomycetaceae</taxon>
        <taxon>Stackebrandtia</taxon>
    </lineage>
</organism>
<feature type="domain" description="ATPase BadF/BadG/BcrA/BcrD type" evidence="1">
    <location>
        <begin position="6"/>
        <end position="294"/>
    </location>
</feature>
<evidence type="ECO:0000313" key="3">
    <source>
        <dbReference type="Proteomes" id="UP000321617"/>
    </source>
</evidence>
<sequence>MASILLGIDIGGTSTVAIAMNGDGGVIGEGGAGAANPHTVALSDVTAELHAAVTATLTGIDAGDVVAGVIGMAGAAAASRPEVAAAISEVWPRLGMACPVEIVGDAVIAYAAGSAHPEGRVLIAGTGAIAARITDWQVGRTVDGLGWLLGDEGSGFWLGRAAIRHTVDAMAAGRPAGPLGAVIAQHFGTDDFEQIVAECYRMPPAEIAGFAETVCGLADAGDRTAARLAREAADLLAASLSKLDGPADSAVVLAGGLLAGPTPVRAALLERLAAGPHGPVSVAADPAVGAAWLAGLRAGCWPSAGIDEVHRRVVGATPVA</sequence>
<dbReference type="PANTHER" id="PTHR43190:SF3">
    <property type="entry name" value="N-ACETYL-D-GLUCOSAMINE KINASE"/>
    <property type="match status" value="1"/>
</dbReference>
<keyword evidence="3" id="KW-1185">Reference proteome</keyword>
<accession>A0A562VEQ4</accession>
<dbReference type="InterPro" id="IPR043129">
    <property type="entry name" value="ATPase_NBD"/>
</dbReference>
<dbReference type="AlphaFoldDB" id="A0A562VEQ4"/>
<gene>
    <name evidence="2" type="ORF">LX16_2043</name>
</gene>
<reference evidence="2 3" key="1">
    <citation type="journal article" date="2013" name="Stand. Genomic Sci.">
        <title>Genomic Encyclopedia of Type Strains, Phase I: The one thousand microbial genomes (KMG-I) project.</title>
        <authorList>
            <person name="Kyrpides N.C."/>
            <person name="Woyke T."/>
            <person name="Eisen J.A."/>
            <person name="Garrity G."/>
            <person name="Lilburn T.G."/>
            <person name="Beck B.J."/>
            <person name="Whitman W.B."/>
            <person name="Hugenholtz P."/>
            <person name="Klenk H.P."/>
        </authorList>
    </citation>
    <scope>NUCLEOTIDE SEQUENCE [LARGE SCALE GENOMIC DNA]</scope>
    <source>
        <strain evidence="2 3">DSM 45044</strain>
    </source>
</reference>